<dbReference type="Pfam" id="PF03732">
    <property type="entry name" value="Retrotrans_gag"/>
    <property type="match status" value="1"/>
</dbReference>
<evidence type="ECO:0000259" key="1">
    <source>
        <dbReference type="Pfam" id="PF03732"/>
    </source>
</evidence>
<evidence type="ECO:0000313" key="2">
    <source>
        <dbReference type="EMBL" id="KAL1204105.1"/>
    </source>
</evidence>
<accession>A0ABD1AR94</accession>
<keyword evidence="3" id="KW-1185">Reference proteome</keyword>
<dbReference type="EMBL" id="JBANAX010000546">
    <property type="protein sequence ID" value="KAL1204105.1"/>
    <property type="molecule type" value="Genomic_DNA"/>
</dbReference>
<name>A0ABD1AR94_CARAN</name>
<comment type="caution">
    <text evidence="2">The sequence shown here is derived from an EMBL/GenBank/DDBJ whole genome shotgun (WGS) entry which is preliminary data.</text>
</comment>
<proteinExistence type="predicted"/>
<reference evidence="2 3" key="1">
    <citation type="submission" date="2024-04" db="EMBL/GenBank/DDBJ databases">
        <title>Genome assembly C_amara_ONT_v2.</title>
        <authorList>
            <person name="Yant L."/>
            <person name="Moore C."/>
            <person name="Slenker M."/>
        </authorList>
    </citation>
    <scope>NUCLEOTIDE SEQUENCE [LARGE SCALE GENOMIC DNA]</scope>
    <source>
        <tissue evidence="2">Leaf</tissue>
    </source>
</reference>
<dbReference type="AlphaFoldDB" id="A0ABD1AR94"/>
<dbReference type="Proteomes" id="UP001558713">
    <property type="component" value="Unassembled WGS sequence"/>
</dbReference>
<sequence length="364" mass="41129">MDHIENFEEICSTTGSNGVPSEFLKCKMFPFSVADKAQRWLKSLPAGSLRTWDEVRAAFLDHFYTKSKTTALRNKISSFNQHSDEQILGIFYDGVEWDYRNALNAASNGDFMTKTKECAFELIENLASSSKNKSQEYDRSRKVNSVDSQKIDELTAKVNLLLRGNQKSVHLVDEDGSAPISQDFEDDDAGIQEVNYVSGQGYVQNRGFSPNYRNHPNLSYRSTNVENPEDQVYPQQGGINQLPHAQGFQKFYSSNTQGKQYVPNQNQNRFQGGNQQQNTQFAAPQQAVSAPTSQDELKSLMQQLMVNQHKASTEINAKVYHMYNDLNTKYEAVTAHVKKLDTQVAQTAEAIDMLKFTLRATLSN</sequence>
<organism evidence="2 3">
    <name type="scientific">Cardamine amara subsp. amara</name>
    <dbReference type="NCBI Taxonomy" id="228776"/>
    <lineage>
        <taxon>Eukaryota</taxon>
        <taxon>Viridiplantae</taxon>
        <taxon>Streptophyta</taxon>
        <taxon>Embryophyta</taxon>
        <taxon>Tracheophyta</taxon>
        <taxon>Spermatophyta</taxon>
        <taxon>Magnoliopsida</taxon>
        <taxon>eudicotyledons</taxon>
        <taxon>Gunneridae</taxon>
        <taxon>Pentapetalae</taxon>
        <taxon>rosids</taxon>
        <taxon>malvids</taxon>
        <taxon>Brassicales</taxon>
        <taxon>Brassicaceae</taxon>
        <taxon>Cardamineae</taxon>
        <taxon>Cardamine</taxon>
    </lineage>
</organism>
<dbReference type="PANTHER" id="PTHR33223:SF11">
    <property type="entry name" value="ELEMENT PROTEIN, PUTATIVE-RELATED"/>
    <property type="match status" value="1"/>
</dbReference>
<dbReference type="InterPro" id="IPR005162">
    <property type="entry name" value="Retrotrans_gag_dom"/>
</dbReference>
<protein>
    <recommendedName>
        <fullName evidence="1">Retrotransposon gag domain-containing protein</fullName>
    </recommendedName>
</protein>
<evidence type="ECO:0000313" key="3">
    <source>
        <dbReference type="Proteomes" id="UP001558713"/>
    </source>
</evidence>
<gene>
    <name evidence="2" type="ORF">V5N11_026603</name>
</gene>
<feature type="domain" description="Retrotransposon gag" evidence="1">
    <location>
        <begin position="27"/>
        <end position="85"/>
    </location>
</feature>
<dbReference type="PANTHER" id="PTHR33223">
    <property type="entry name" value="CCHC-TYPE DOMAIN-CONTAINING PROTEIN"/>
    <property type="match status" value="1"/>
</dbReference>